<sequence length="187" mass="21363">MEPKYEEYTYKELLDVRKNINREAYPARFQKVTALLKKYQNAHAPASSDRVTVEQIESTQSQGIYTTPPERNLDDNGAYNANEIPLKERVVSLLIALGLVLYGFHGLYAGEIYIPSRSKGGIHLYQESVWIMFVALMCGAGVFLSIVLDHYDKRDNEHVYFKRGQMLKNIGIALFCVAVIWDIVVVR</sequence>
<feature type="transmembrane region" description="Helical" evidence="1">
    <location>
        <begin position="169"/>
        <end position="186"/>
    </location>
</feature>
<keyword evidence="1" id="KW-0472">Membrane</keyword>
<accession>A0A8H9I7P3</accession>
<comment type="caution">
    <text evidence="2">The sequence shown here is derived from an EMBL/GenBank/DDBJ whole genome shotgun (WGS) entry which is preliminary data.</text>
</comment>
<dbReference type="Proteomes" id="UP000622604">
    <property type="component" value="Unassembled WGS sequence"/>
</dbReference>
<protein>
    <submittedName>
        <fullName evidence="2">Uncharacterized protein</fullName>
    </submittedName>
</protein>
<keyword evidence="1" id="KW-0812">Transmembrane</keyword>
<dbReference type="RefSeq" id="WP_191865537.1">
    <property type="nucleotide sequence ID" value="NZ_BMZC01000003.1"/>
</dbReference>
<dbReference type="EMBL" id="BMZC01000003">
    <property type="protein sequence ID" value="GGZ54782.1"/>
    <property type="molecule type" value="Genomic_DNA"/>
</dbReference>
<evidence type="ECO:0000313" key="3">
    <source>
        <dbReference type="Proteomes" id="UP000622604"/>
    </source>
</evidence>
<reference evidence="2" key="1">
    <citation type="journal article" date="2014" name="Int. J. Syst. Evol. Microbiol.">
        <title>Complete genome sequence of Corynebacterium casei LMG S-19264T (=DSM 44701T), isolated from a smear-ripened cheese.</title>
        <authorList>
            <consortium name="US DOE Joint Genome Institute (JGI-PGF)"/>
            <person name="Walter F."/>
            <person name="Albersmeier A."/>
            <person name="Kalinowski J."/>
            <person name="Ruckert C."/>
        </authorList>
    </citation>
    <scope>NUCLEOTIDE SEQUENCE</scope>
    <source>
        <strain evidence="2">KCTC 32337</strain>
    </source>
</reference>
<organism evidence="2 3">
    <name type="scientific">Paraglaciecola chathamensis</name>
    <dbReference type="NCBI Taxonomy" id="368405"/>
    <lineage>
        <taxon>Bacteria</taxon>
        <taxon>Pseudomonadati</taxon>
        <taxon>Pseudomonadota</taxon>
        <taxon>Gammaproteobacteria</taxon>
        <taxon>Alteromonadales</taxon>
        <taxon>Alteromonadaceae</taxon>
        <taxon>Paraglaciecola</taxon>
    </lineage>
</organism>
<keyword evidence="1" id="KW-1133">Transmembrane helix</keyword>
<feature type="transmembrane region" description="Helical" evidence="1">
    <location>
        <begin position="129"/>
        <end position="148"/>
    </location>
</feature>
<dbReference type="AlphaFoldDB" id="A0A8H9I7P3"/>
<feature type="transmembrane region" description="Helical" evidence="1">
    <location>
        <begin position="90"/>
        <end position="109"/>
    </location>
</feature>
<proteinExistence type="predicted"/>
<name>A0A8H9I7P3_9ALTE</name>
<evidence type="ECO:0000313" key="2">
    <source>
        <dbReference type="EMBL" id="GGZ54782.1"/>
    </source>
</evidence>
<gene>
    <name evidence="2" type="ORF">GCM10011274_11010</name>
</gene>
<evidence type="ECO:0000256" key="1">
    <source>
        <dbReference type="SAM" id="Phobius"/>
    </source>
</evidence>
<reference evidence="2" key="2">
    <citation type="submission" date="2020-09" db="EMBL/GenBank/DDBJ databases">
        <authorList>
            <person name="Sun Q."/>
            <person name="Kim S."/>
        </authorList>
    </citation>
    <scope>NUCLEOTIDE SEQUENCE</scope>
    <source>
        <strain evidence="2">KCTC 32337</strain>
    </source>
</reference>